<dbReference type="Pfam" id="PF00483">
    <property type="entry name" value="NTP_transferase"/>
    <property type="match status" value="1"/>
</dbReference>
<feature type="domain" description="MannoseP isomerase/GMP-like beta-helix" evidence="2">
    <location>
        <begin position="300"/>
        <end position="350"/>
    </location>
</feature>
<dbReference type="InterPro" id="IPR010819">
    <property type="entry name" value="AGE/CE"/>
</dbReference>
<gene>
    <name evidence="3" type="ORF">KY465_10435</name>
</gene>
<protein>
    <submittedName>
        <fullName evidence="3">AGE family epimerase/isomerase</fullName>
    </submittedName>
</protein>
<dbReference type="CDD" id="cd02509">
    <property type="entry name" value="GDP-M1P_Guanylyltransferase"/>
    <property type="match status" value="1"/>
</dbReference>
<proteinExistence type="predicted"/>
<dbReference type="Proteomes" id="UP001430804">
    <property type="component" value="Unassembled WGS sequence"/>
</dbReference>
<dbReference type="Pfam" id="PF22640">
    <property type="entry name" value="ManC_GMP_beta-helix"/>
    <property type="match status" value="1"/>
</dbReference>
<dbReference type="InterPro" id="IPR005835">
    <property type="entry name" value="NTP_transferase_dom"/>
</dbReference>
<name>A0ABS6WPY5_9HYPH</name>
<comment type="caution">
    <text evidence="3">The sequence shown here is derived from an EMBL/GenBank/DDBJ whole genome shotgun (WGS) entry which is preliminary data.</text>
</comment>
<evidence type="ECO:0000259" key="1">
    <source>
        <dbReference type="Pfam" id="PF00483"/>
    </source>
</evidence>
<dbReference type="RefSeq" id="WP_219201580.1">
    <property type="nucleotide sequence ID" value="NZ_JAHWQX010000002.1"/>
</dbReference>
<dbReference type="InterPro" id="IPR051161">
    <property type="entry name" value="Mannose-6P_isomerase_type2"/>
</dbReference>
<dbReference type="InterPro" id="IPR049577">
    <property type="entry name" value="GMPP_N"/>
</dbReference>
<dbReference type="PANTHER" id="PTHR46390">
    <property type="entry name" value="MANNOSE-1-PHOSPHATE GUANYLYLTRANSFERASE"/>
    <property type="match status" value="1"/>
</dbReference>
<dbReference type="PANTHER" id="PTHR46390:SF1">
    <property type="entry name" value="MANNOSE-1-PHOSPHATE GUANYLYLTRANSFERASE"/>
    <property type="match status" value="1"/>
</dbReference>
<feature type="domain" description="Nucleotidyl transferase" evidence="1">
    <location>
        <begin position="9"/>
        <end position="293"/>
    </location>
</feature>
<organism evidence="3 4">
    <name type="scientific">Pseudohoeflea coraliihabitans</name>
    <dbReference type="NCBI Taxonomy" id="2860393"/>
    <lineage>
        <taxon>Bacteria</taxon>
        <taxon>Pseudomonadati</taxon>
        <taxon>Pseudomonadota</taxon>
        <taxon>Alphaproteobacteria</taxon>
        <taxon>Hyphomicrobiales</taxon>
        <taxon>Rhizobiaceae</taxon>
        <taxon>Pseudohoeflea</taxon>
    </lineage>
</organism>
<dbReference type="Pfam" id="PF07221">
    <property type="entry name" value="GlcNAc_2-epim"/>
    <property type="match status" value="1"/>
</dbReference>
<evidence type="ECO:0000313" key="4">
    <source>
        <dbReference type="Proteomes" id="UP001430804"/>
    </source>
</evidence>
<evidence type="ECO:0000259" key="2">
    <source>
        <dbReference type="Pfam" id="PF22640"/>
    </source>
</evidence>
<accession>A0ABS6WPY5</accession>
<keyword evidence="4" id="KW-1185">Reference proteome</keyword>
<dbReference type="InterPro" id="IPR054566">
    <property type="entry name" value="ManC/GMP-like_b-helix"/>
</dbReference>
<dbReference type="EMBL" id="JAHWQX010000002">
    <property type="protein sequence ID" value="MBW3097698.1"/>
    <property type="molecule type" value="Genomic_DNA"/>
</dbReference>
<evidence type="ECO:0000313" key="3">
    <source>
        <dbReference type="EMBL" id="MBW3097698.1"/>
    </source>
</evidence>
<sequence>MADKLALTPVILCGGAGSRLWPMSRDSRPKQFHSFINDKSLLVNTLERVAYRGKGMDYLPARIVGGAGFEELLVEQGEASITEVEKYILEPAIRDTAAAIAAAIVDLARDDPGRIILILPSDHEIPDFAGFHRVLRTAAEALAARGGIMTIGIAPTRPETQYGYIERGDGDGPIYDVLRFREKPDLGTAQRFLRSGRFFWNGGIFMFRAGEMAAEFERQQPDVWGHAAAAVDNATRHDKCLRLDRTAFEAAPKISIDYAIMEKAEKIGVVEASFEWSDLGSWTQLHEASQRDEHGNARFGNVLTIDVNNSYLRSEDRLLAVAGLNDLVVVSQPDALLITHRERAYMVKNLAEMVRGIDWPPLAVAHSGRPVPAVANIRKWLFDHALPRWSTSGIDFVGGGVHEALTHDGTPADLGYKRLRVLARQIYCFAHASMIGWDGPSDSVLHHCFDTLTGTGWHADGGWIHRFNPDGSVLDDQRDAYDQFFVLFALAWLWRAKKWPAAREWADRTLEFVDQHLSDPVDGGFFETTRRVDYRRANPHMHALEAMLAWYDATGERQFLDRATKLVDLFRRHFFNDATWSVTEYFGHGWSEKTGADARIEPGHHYEWIWLLLRYGEVAGDRQVRDYCRKLYATSHAFGHLRGTDAVCDHMAPDGSQMSETSRLWPQTEALKAGLRVRAAGLPGDETLFIRMLDVIFNRYLTAPVKGGWYDQLDARGRVISTTMPTSSFYHVFCALVEYLDYEKALPPVK</sequence>
<reference evidence="3" key="1">
    <citation type="submission" date="2021-07" db="EMBL/GenBank/DDBJ databases">
        <title>Pseudohoeflea marina sp. nov. a polyhydroxyalcanoate-producing bacterium.</title>
        <authorList>
            <person name="Zheng W."/>
            <person name="Yu S."/>
            <person name="Huang Y."/>
        </authorList>
    </citation>
    <scope>NUCLEOTIDE SEQUENCE</scope>
    <source>
        <strain evidence="3">DP4N28-3</strain>
    </source>
</reference>